<evidence type="ECO:0000256" key="1">
    <source>
        <dbReference type="SAM" id="MobiDB-lite"/>
    </source>
</evidence>
<reference evidence="2" key="1">
    <citation type="journal article" date="2020" name="Stud. Mycol.">
        <title>101 Dothideomycetes genomes: a test case for predicting lifestyles and emergence of pathogens.</title>
        <authorList>
            <person name="Haridas S."/>
            <person name="Albert R."/>
            <person name="Binder M."/>
            <person name="Bloem J."/>
            <person name="Labutti K."/>
            <person name="Salamov A."/>
            <person name="Andreopoulos B."/>
            <person name="Baker S."/>
            <person name="Barry K."/>
            <person name="Bills G."/>
            <person name="Bluhm B."/>
            <person name="Cannon C."/>
            <person name="Castanera R."/>
            <person name="Culley D."/>
            <person name="Daum C."/>
            <person name="Ezra D."/>
            <person name="Gonzalez J."/>
            <person name="Henrissat B."/>
            <person name="Kuo A."/>
            <person name="Liang C."/>
            <person name="Lipzen A."/>
            <person name="Lutzoni F."/>
            <person name="Magnuson J."/>
            <person name="Mondo S."/>
            <person name="Nolan M."/>
            <person name="Ohm R."/>
            <person name="Pangilinan J."/>
            <person name="Park H.-J."/>
            <person name="Ramirez L."/>
            <person name="Alfaro M."/>
            <person name="Sun H."/>
            <person name="Tritt A."/>
            <person name="Yoshinaga Y."/>
            <person name="Zwiers L.-H."/>
            <person name="Turgeon B."/>
            <person name="Goodwin S."/>
            <person name="Spatafora J."/>
            <person name="Crous P."/>
            <person name="Grigoriev I."/>
        </authorList>
    </citation>
    <scope>NUCLEOTIDE SEQUENCE</scope>
    <source>
        <strain evidence="2">CBS 161.51</strain>
    </source>
</reference>
<sequence length="70" mass="7438">MPIGTAAASSTLSSRSPVGPSCGGLLVWYLLAEHELPCLDSRPKSDYPRNLQFPFPTLSPFLFGSGTCHG</sequence>
<dbReference type="EMBL" id="ML976021">
    <property type="protein sequence ID" value="KAF1943907.1"/>
    <property type="molecule type" value="Genomic_DNA"/>
</dbReference>
<dbReference type="Proteomes" id="UP000800038">
    <property type="component" value="Unassembled WGS sequence"/>
</dbReference>
<proteinExistence type="predicted"/>
<keyword evidence="3" id="KW-1185">Reference proteome</keyword>
<evidence type="ECO:0000313" key="3">
    <source>
        <dbReference type="Proteomes" id="UP000800038"/>
    </source>
</evidence>
<accession>A0A6A5T4A8</accession>
<gene>
    <name evidence="2" type="ORF">EJ02DRAFT_452943</name>
</gene>
<evidence type="ECO:0000313" key="2">
    <source>
        <dbReference type="EMBL" id="KAF1943907.1"/>
    </source>
</evidence>
<dbReference type="AlphaFoldDB" id="A0A6A5T4A8"/>
<protein>
    <submittedName>
        <fullName evidence="2">Uncharacterized protein</fullName>
    </submittedName>
</protein>
<feature type="region of interest" description="Disordered" evidence="1">
    <location>
        <begin position="1"/>
        <end position="20"/>
    </location>
</feature>
<name>A0A6A5T4A8_9PLEO</name>
<organism evidence="2 3">
    <name type="scientific">Clathrospora elynae</name>
    <dbReference type="NCBI Taxonomy" id="706981"/>
    <lineage>
        <taxon>Eukaryota</taxon>
        <taxon>Fungi</taxon>
        <taxon>Dikarya</taxon>
        <taxon>Ascomycota</taxon>
        <taxon>Pezizomycotina</taxon>
        <taxon>Dothideomycetes</taxon>
        <taxon>Pleosporomycetidae</taxon>
        <taxon>Pleosporales</taxon>
        <taxon>Diademaceae</taxon>
        <taxon>Clathrospora</taxon>
    </lineage>
</organism>
<feature type="compositionally biased region" description="Low complexity" evidence="1">
    <location>
        <begin position="1"/>
        <end position="16"/>
    </location>
</feature>